<accession>A0A9P4P366</accession>
<dbReference type="Proteomes" id="UP000800235">
    <property type="component" value="Unassembled WGS sequence"/>
</dbReference>
<keyword evidence="2" id="KW-1185">Reference proteome</keyword>
<protein>
    <submittedName>
        <fullName evidence="1">Uncharacterized protein</fullName>
    </submittedName>
</protein>
<sequence length="57" mass="6202">MNDIYHMDFASTHGCWRLEFGSLFSIGSICIPIIGSTHLVPAQVFGADVNGILCFAQ</sequence>
<name>A0A9P4P366_9PEZI</name>
<evidence type="ECO:0000313" key="1">
    <source>
        <dbReference type="EMBL" id="KAF2436427.1"/>
    </source>
</evidence>
<dbReference type="EMBL" id="MU007010">
    <property type="protein sequence ID" value="KAF2436427.1"/>
    <property type="molecule type" value="Genomic_DNA"/>
</dbReference>
<organism evidence="1 2">
    <name type="scientific">Tothia fuscella</name>
    <dbReference type="NCBI Taxonomy" id="1048955"/>
    <lineage>
        <taxon>Eukaryota</taxon>
        <taxon>Fungi</taxon>
        <taxon>Dikarya</taxon>
        <taxon>Ascomycota</taxon>
        <taxon>Pezizomycotina</taxon>
        <taxon>Dothideomycetes</taxon>
        <taxon>Pleosporomycetidae</taxon>
        <taxon>Venturiales</taxon>
        <taxon>Cylindrosympodiaceae</taxon>
        <taxon>Tothia</taxon>
    </lineage>
</organism>
<comment type="caution">
    <text evidence="1">The sequence shown here is derived from an EMBL/GenBank/DDBJ whole genome shotgun (WGS) entry which is preliminary data.</text>
</comment>
<dbReference type="AlphaFoldDB" id="A0A9P4P366"/>
<evidence type="ECO:0000313" key="2">
    <source>
        <dbReference type="Proteomes" id="UP000800235"/>
    </source>
</evidence>
<gene>
    <name evidence="1" type="ORF">EJ08DRAFT_146958</name>
</gene>
<proteinExistence type="predicted"/>
<dbReference type="OrthoDB" id="5413188at2759"/>
<reference evidence="1" key="1">
    <citation type="journal article" date="2020" name="Stud. Mycol.">
        <title>101 Dothideomycetes genomes: a test case for predicting lifestyles and emergence of pathogens.</title>
        <authorList>
            <person name="Haridas S."/>
            <person name="Albert R."/>
            <person name="Binder M."/>
            <person name="Bloem J."/>
            <person name="Labutti K."/>
            <person name="Salamov A."/>
            <person name="Andreopoulos B."/>
            <person name="Baker S."/>
            <person name="Barry K."/>
            <person name="Bills G."/>
            <person name="Bluhm B."/>
            <person name="Cannon C."/>
            <person name="Castanera R."/>
            <person name="Culley D."/>
            <person name="Daum C."/>
            <person name="Ezra D."/>
            <person name="Gonzalez J."/>
            <person name="Henrissat B."/>
            <person name="Kuo A."/>
            <person name="Liang C."/>
            <person name="Lipzen A."/>
            <person name="Lutzoni F."/>
            <person name="Magnuson J."/>
            <person name="Mondo S."/>
            <person name="Nolan M."/>
            <person name="Ohm R."/>
            <person name="Pangilinan J."/>
            <person name="Park H.-J."/>
            <person name="Ramirez L."/>
            <person name="Alfaro M."/>
            <person name="Sun H."/>
            <person name="Tritt A."/>
            <person name="Yoshinaga Y."/>
            <person name="Zwiers L.-H."/>
            <person name="Turgeon B."/>
            <person name="Goodwin S."/>
            <person name="Spatafora J."/>
            <person name="Crous P."/>
            <person name="Grigoriev I."/>
        </authorList>
    </citation>
    <scope>NUCLEOTIDE SEQUENCE</scope>
    <source>
        <strain evidence="1">CBS 130266</strain>
    </source>
</reference>